<evidence type="ECO:0000313" key="1">
    <source>
        <dbReference type="EMBL" id="SQC08917.1"/>
    </source>
</evidence>
<dbReference type="PANTHER" id="PTHR30287">
    <property type="entry name" value="MEMBRANE COMPONENT OF PREDICTED ABC SUPERFAMILY METABOLITE UPTAKE TRANSPORTER"/>
    <property type="match status" value="1"/>
</dbReference>
<reference evidence="1 2" key="1">
    <citation type="submission" date="2018-06" db="EMBL/GenBank/DDBJ databases">
        <authorList>
            <consortium name="Pathogen Informatics"/>
            <person name="Doyle S."/>
        </authorList>
    </citation>
    <scope>NUCLEOTIDE SEQUENCE [LARGE SCALE GENOMIC DNA]</scope>
    <source>
        <strain evidence="1 2">NCTC9128</strain>
    </source>
</reference>
<dbReference type="InterPro" id="IPR038766">
    <property type="entry name" value="Membrane_comp_ABC_pdt"/>
</dbReference>
<protein>
    <submittedName>
        <fullName evidence="1">Metabolite ABC transporter in Enterobacteriaceae, permease protein EC-YbbP</fullName>
    </submittedName>
</protein>
<dbReference type="AlphaFoldDB" id="A0A2X3C4F6"/>
<gene>
    <name evidence="1" type="ORF">NCTC9128_00871</name>
</gene>
<organism evidence="1 2">
    <name type="scientific">Klebsiella pneumoniae</name>
    <dbReference type="NCBI Taxonomy" id="573"/>
    <lineage>
        <taxon>Bacteria</taxon>
        <taxon>Pseudomonadati</taxon>
        <taxon>Pseudomonadota</taxon>
        <taxon>Gammaproteobacteria</taxon>
        <taxon>Enterobacterales</taxon>
        <taxon>Enterobacteriaceae</taxon>
        <taxon>Klebsiella/Raoultella group</taxon>
        <taxon>Klebsiella</taxon>
        <taxon>Klebsiella pneumoniae complex</taxon>
    </lineage>
</organism>
<dbReference type="EMBL" id="UAWN01000004">
    <property type="protein sequence ID" value="SQC08917.1"/>
    <property type="molecule type" value="Genomic_DNA"/>
</dbReference>
<evidence type="ECO:0000313" key="2">
    <source>
        <dbReference type="Proteomes" id="UP000251088"/>
    </source>
</evidence>
<sequence>MAGSWPPKPGEVSIEEGLAQRLGIKIGDTVTFTGDTQEFSAKVSSVRKVDWESLRPNFFFISPPGRWTGSRRAGSPASAGITVPRC</sequence>
<dbReference type="PANTHER" id="PTHR30287:SF1">
    <property type="entry name" value="INNER MEMBRANE PROTEIN"/>
    <property type="match status" value="1"/>
</dbReference>
<proteinExistence type="predicted"/>
<dbReference type="GO" id="GO:0005886">
    <property type="term" value="C:plasma membrane"/>
    <property type="evidence" value="ECO:0007669"/>
    <property type="project" value="TreeGrafter"/>
</dbReference>
<name>A0A2X3C4F6_KLEPN</name>
<dbReference type="Proteomes" id="UP000251088">
    <property type="component" value="Unassembled WGS sequence"/>
</dbReference>
<accession>A0A2X3C4F6</accession>